<accession>A0A7Z1GPT3</accession>
<reference evidence="1 2" key="1">
    <citation type="submission" date="2017-09" db="EMBL/GenBank/DDBJ databases">
        <authorList>
            <person name="DeBolt S."/>
            <person name="Huntemann M."/>
            <person name="Clum A."/>
            <person name="Pillay M."/>
            <person name="Palaniappan K."/>
            <person name="Varghese N."/>
            <person name="Mikhailova N."/>
            <person name="Stamatis D."/>
            <person name="Reddy T."/>
            <person name="Daum C."/>
            <person name="Shapiro N."/>
            <person name="Ivanova N."/>
            <person name="Kyrpides N."/>
            <person name="Woyke T."/>
        </authorList>
    </citation>
    <scope>NUCLEOTIDE SEQUENCE [LARGE SCALE GENOMIC DNA]</scope>
    <source>
        <strain evidence="1 2">A2-S9</strain>
    </source>
</reference>
<gene>
    <name evidence="1" type="ORF">DM05_5461</name>
</gene>
<dbReference type="RefSeq" id="WP_098480741.1">
    <property type="nucleotide sequence ID" value="NZ_PDJN01000003.1"/>
</dbReference>
<proteinExistence type="predicted"/>
<name>A0A7Z1GPT3_9PSED</name>
<evidence type="ECO:0000313" key="1">
    <source>
        <dbReference type="EMBL" id="PFG60741.1"/>
    </source>
</evidence>
<dbReference type="EMBL" id="PDJN01000003">
    <property type="protein sequence ID" value="PFG60741.1"/>
    <property type="molecule type" value="Genomic_DNA"/>
</dbReference>
<dbReference type="AlphaFoldDB" id="A0A7Z1GPT3"/>
<reference evidence="1 2" key="2">
    <citation type="submission" date="2017-10" db="EMBL/GenBank/DDBJ databases">
        <title>Bacterial endophytes that colonize and modify switchgrass growth.</title>
        <authorList>
            <person name="Debolt S."/>
        </authorList>
    </citation>
    <scope>NUCLEOTIDE SEQUENCE [LARGE SCALE GENOMIC DNA]</scope>
    <source>
        <strain evidence="1 2">A2-S9</strain>
    </source>
</reference>
<sequence length="405" mass="45074">MQETNVTPRLFDSEVQNSSEKRLRVLLDANYPRFSALSNFVQKLSEAEHAQRKAQGKAGKKVLPATKSIVAATLGCDLFKDLTSLEIPVDEHLGVTELEQRRAQQASLLSAFISQKSPALGLVPPSCVDEICYEFIDMWQPTARTYDELAQTLHRALQAKIVGELPDWFHRLASQLEDASWSSEILPKAVVYEALALLKVADEASLTPDIWCSLAWLLMRENLGIAATGLANTNEFSKTSRAANILKLLWESGIIYAGIQLARMHHDLLASNRINLQRAEQVIDQVFRQYEVSPNRSVVFTTAESHAELFQTYNTIKIDVLRNAGEPSRVLRLTQEILAAGTCAARLGFEGFAACVMSILAPNLPELQGQGNEEIFALREKISGYPEAEAFCRYSAELALANRRR</sequence>
<organism evidence="1 2">
    <name type="scientific">Pseudomonas poae</name>
    <dbReference type="NCBI Taxonomy" id="200451"/>
    <lineage>
        <taxon>Bacteria</taxon>
        <taxon>Pseudomonadati</taxon>
        <taxon>Pseudomonadota</taxon>
        <taxon>Gammaproteobacteria</taxon>
        <taxon>Pseudomonadales</taxon>
        <taxon>Pseudomonadaceae</taxon>
        <taxon>Pseudomonas</taxon>
    </lineage>
</organism>
<dbReference type="Proteomes" id="UP000221580">
    <property type="component" value="Unassembled WGS sequence"/>
</dbReference>
<comment type="caution">
    <text evidence="1">The sequence shown here is derived from an EMBL/GenBank/DDBJ whole genome shotgun (WGS) entry which is preliminary data.</text>
</comment>
<protein>
    <submittedName>
        <fullName evidence="1">Uncharacterized protein</fullName>
    </submittedName>
</protein>
<evidence type="ECO:0000313" key="2">
    <source>
        <dbReference type="Proteomes" id="UP000221580"/>
    </source>
</evidence>